<accession>A0A3M8LP59</accession>
<evidence type="ECO:0000313" key="2">
    <source>
        <dbReference type="Proteomes" id="UP000279859"/>
    </source>
</evidence>
<name>A0A3M8LP59_9MICO</name>
<dbReference type="EMBL" id="RDSR01000001">
    <property type="protein sequence ID" value="RNE67273.1"/>
    <property type="molecule type" value="Genomic_DNA"/>
</dbReference>
<protein>
    <submittedName>
        <fullName evidence="1">Uncharacterized protein</fullName>
    </submittedName>
</protein>
<dbReference type="Proteomes" id="UP000279859">
    <property type="component" value="Unassembled WGS sequence"/>
</dbReference>
<keyword evidence="2" id="KW-1185">Reference proteome</keyword>
<evidence type="ECO:0000313" key="1">
    <source>
        <dbReference type="EMBL" id="RNE67273.1"/>
    </source>
</evidence>
<comment type="caution">
    <text evidence="1">The sequence shown here is derived from an EMBL/GenBank/DDBJ whole genome shotgun (WGS) entry which is preliminary data.</text>
</comment>
<sequence>MASDLVQRRVPDYRVPTLFPLRPGEVAFAHGPASVESFHAIGDGSRPSSSTFLATSGRFGLALGVATYAIANANRQAQATADATPMWRPAFGGSIVVTSQGFYLLDHAGKLDWDWDSIDLMQVVGFSCLVMQGQSATGPVTWRITSDWAELVFVMWAMARHPRHPQLLDRSWIPARWPEWAEQQGYRPFLPEHPALEG</sequence>
<dbReference type="AlphaFoldDB" id="A0A3M8LP59"/>
<organism evidence="1 2">
    <name type="scientific">Cryobacterium tepidiphilum</name>
    <dbReference type="NCBI Taxonomy" id="2486026"/>
    <lineage>
        <taxon>Bacteria</taxon>
        <taxon>Bacillati</taxon>
        <taxon>Actinomycetota</taxon>
        <taxon>Actinomycetes</taxon>
        <taxon>Micrococcales</taxon>
        <taxon>Microbacteriaceae</taxon>
        <taxon>Cryobacterium</taxon>
    </lineage>
</organism>
<proteinExistence type="predicted"/>
<reference evidence="1 2" key="1">
    <citation type="submission" date="2018-11" db="EMBL/GenBank/DDBJ databases">
        <title>Cryobacterium sp. nov., isolated from rhizosphere soil of lettuce.</title>
        <authorList>
            <person name="Wang Y."/>
        </authorList>
    </citation>
    <scope>NUCLEOTIDE SEQUENCE [LARGE SCALE GENOMIC DNA]</scope>
    <source>
        <strain evidence="1 2">NEAU-85</strain>
    </source>
</reference>
<gene>
    <name evidence="1" type="ORF">EEJ31_00360</name>
</gene>